<protein>
    <recommendedName>
        <fullName evidence="2">Metallo-beta-lactamase domain-containing protein</fullName>
    </recommendedName>
</protein>
<sequence length="322" mass="34236">MTAAIIDETANKILEEVVLRDGGQWSDEAANDGIYSGVQIQAIDSKFTLVVTIQNGEVFLFDVGEGAQVVLKESSVKMGRITRIFITHLHGDHVFGLPGLLATLSISHESQAQVVHIYGPVGLAAYVRTTLRLTQTFLGISLALYELLPSQLALALEPCNPADPPLMAPETLVQGMEPHASEVEPLKRIACDEDSQCWTLLSTPELKVTAGFLLHKIPSFGYVVKESDAPGRLDAGLAISLGVTPGPDLGRLKNGEAVTTSAGRIDPPPPCSKIMGTPLMIMNAEGPSPLSLTPPPSVPARGPLLNPYHLPLTVLTGPVTLH</sequence>
<reference evidence="1" key="1">
    <citation type="submission" date="2020-11" db="EMBL/GenBank/DDBJ databases">
        <authorList>
            <person name="Tran Van P."/>
        </authorList>
    </citation>
    <scope>NUCLEOTIDE SEQUENCE</scope>
</reference>
<evidence type="ECO:0000313" key="1">
    <source>
        <dbReference type="EMBL" id="CAD7231304.1"/>
    </source>
</evidence>
<dbReference type="PANTHER" id="PTHR46018:SF2">
    <property type="entry name" value="ZINC PHOSPHODIESTERASE ELAC PROTEIN 1"/>
    <property type="match status" value="1"/>
</dbReference>
<name>A0A7R8ZTM2_9CRUS</name>
<dbReference type="GO" id="GO:0005634">
    <property type="term" value="C:nucleus"/>
    <property type="evidence" value="ECO:0007669"/>
    <property type="project" value="TreeGrafter"/>
</dbReference>
<proteinExistence type="predicted"/>
<organism evidence="1">
    <name type="scientific">Cyprideis torosa</name>
    <dbReference type="NCBI Taxonomy" id="163714"/>
    <lineage>
        <taxon>Eukaryota</taxon>
        <taxon>Metazoa</taxon>
        <taxon>Ecdysozoa</taxon>
        <taxon>Arthropoda</taxon>
        <taxon>Crustacea</taxon>
        <taxon>Oligostraca</taxon>
        <taxon>Ostracoda</taxon>
        <taxon>Podocopa</taxon>
        <taxon>Podocopida</taxon>
        <taxon>Cytherocopina</taxon>
        <taxon>Cytheroidea</taxon>
        <taxon>Cytherideidae</taxon>
        <taxon>Cyprideis</taxon>
    </lineage>
</organism>
<dbReference type="GO" id="GO:0042781">
    <property type="term" value="F:3'-tRNA processing endoribonuclease activity"/>
    <property type="evidence" value="ECO:0007669"/>
    <property type="project" value="TreeGrafter"/>
</dbReference>
<dbReference type="PANTHER" id="PTHR46018">
    <property type="entry name" value="ZINC PHOSPHODIESTERASE ELAC PROTEIN 1"/>
    <property type="match status" value="1"/>
</dbReference>
<dbReference type="AlphaFoldDB" id="A0A7R8ZTM2"/>
<dbReference type="Pfam" id="PF23023">
    <property type="entry name" value="Anti-Pycsar_Apyc1"/>
    <property type="match status" value="1"/>
</dbReference>
<gene>
    <name evidence="1" type="ORF">CTOB1V02_LOCUS9152</name>
</gene>
<dbReference type="InterPro" id="IPR036866">
    <property type="entry name" value="RibonucZ/Hydroxyglut_hydro"/>
</dbReference>
<dbReference type="Gene3D" id="3.60.15.10">
    <property type="entry name" value="Ribonuclease Z/Hydroxyacylglutathione hydrolase-like"/>
    <property type="match status" value="1"/>
</dbReference>
<accession>A0A7R8ZTM2</accession>
<dbReference type="OrthoDB" id="527344at2759"/>
<dbReference type="SUPFAM" id="SSF56281">
    <property type="entry name" value="Metallo-hydrolase/oxidoreductase"/>
    <property type="match status" value="1"/>
</dbReference>
<dbReference type="EMBL" id="OB663366">
    <property type="protein sequence ID" value="CAD7231304.1"/>
    <property type="molecule type" value="Genomic_DNA"/>
</dbReference>
<evidence type="ECO:0008006" key="2">
    <source>
        <dbReference type="Google" id="ProtNLM"/>
    </source>
</evidence>